<evidence type="ECO:0000256" key="11">
    <source>
        <dbReference type="RuleBase" id="RU003357"/>
    </source>
</evidence>
<organism evidence="15 16">
    <name type="scientific">Rapidithrix thailandica</name>
    <dbReference type="NCBI Taxonomy" id="413964"/>
    <lineage>
        <taxon>Bacteria</taxon>
        <taxon>Pseudomonadati</taxon>
        <taxon>Bacteroidota</taxon>
        <taxon>Cytophagia</taxon>
        <taxon>Cytophagales</taxon>
        <taxon>Flammeovirgaceae</taxon>
        <taxon>Rapidithrix</taxon>
    </lineage>
</organism>
<evidence type="ECO:0000256" key="10">
    <source>
        <dbReference type="PROSITE-ProRule" id="PRU01360"/>
    </source>
</evidence>
<evidence type="ECO:0000256" key="5">
    <source>
        <dbReference type="ARBA" id="ARBA00022729"/>
    </source>
</evidence>
<dbReference type="InterPro" id="IPR012910">
    <property type="entry name" value="Plug_dom"/>
</dbReference>
<gene>
    <name evidence="15" type="ORF">AAG747_02075</name>
</gene>
<dbReference type="InterPro" id="IPR008969">
    <property type="entry name" value="CarboxyPept-like_regulatory"/>
</dbReference>
<dbReference type="InterPro" id="IPR000531">
    <property type="entry name" value="Beta-barrel_TonB"/>
</dbReference>
<evidence type="ECO:0000256" key="3">
    <source>
        <dbReference type="ARBA" id="ARBA00022452"/>
    </source>
</evidence>
<accession>A0AAW9S0G8</accession>
<keyword evidence="5 12" id="KW-0732">Signal</keyword>
<keyword evidence="9 10" id="KW-0998">Cell outer membrane</keyword>
<keyword evidence="7 10" id="KW-0472">Membrane</keyword>
<keyword evidence="4 10" id="KW-0812">Transmembrane</keyword>
<evidence type="ECO:0000256" key="9">
    <source>
        <dbReference type="ARBA" id="ARBA00023237"/>
    </source>
</evidence>
<dbReference type="SUPFAM" id="SSF56935">
    <property type="entry name" value="Porins"/>
    <property type="match status" value="1"/>
</dbReference>
<dbReference type="Gene3D" id="2.60.40.1120">
    <property type="entry name" value="Carboxypeptidase-like, regulatory domain"/>
    <property type="match status" value="1"/>
</dbReference>
<dbReference type="Pfam" id="PF07715">
    <property type="entry name" value="Plug"/>
    <property type="match status" value="1"/>
</dbReference>
<dbReference type="Gene3D" id="2.170.130.10">
    <property type="entry name" value="TonB-dependent receptor, plug domain"/>
    <property type="match status" value="1"/>
</dbReference>
<keyword evidence="2 10" id="KW-0813">Transport</keyword>
<feature type="domain" description="TonB-dependent receptor-like beta-barrel" evidence="13">
    <location>
        <begin position="319"/>
        <end position="758"/>
    </location>
</feature>
<protein>
    <submittedName>
        <fullName evidence="15">TonB-dependent receptor</fullName>
    </submittedName>
</protein>
<dbReference type="PANTHER" id="PTHR30069">
    <property type="entry name" value="TONB-DEPENDENT OUTER MEMBRANE RECEPTOR"/>
    <property type="match status" value="1"/>
</dbReference>
<dbReference type="Pfam" id="PF00593">
    <property type="entry name" value="TonB_dep_Rec_b-barrel"/>
    <property type="match status" value="1"/>
</dbReference>
<name>A0AAW9S0G8_9BACT</name>
<keyword evidence="8 15" id="KW-0675">Receptor</keyword>
<dbReference type="SUPFAM" id="SSF49464">
    <property type="entry name" value="Carboxypeptidase regulatory domain-like"/>
    <property type="match status" value="1"/>
</dbReference>
<dbReference type="GO" id="GO:0015344">
    <property type="term" value="F:siderophore uptake transmembrane transporter activity"/>
    <property type="evidence" value="ECO:0007669"/>
    <property type="project" value="TreeGrafter"/>
</dbReference>
<reference evidence="15 16" key="1">
    <citation type="submission" date="2024-04" db="EMBL/GenBank/DDBJ databases">
        <title>Novel genus in family Flammeovirgaceae.</title>
        <authorList>
            <person name="Nguyen T.H."/>
            <person name="Vuong T.Q."/>
            <person name="Le H."/>
            <person name="Kim S.-G."/>
        </authorList>
    </citation>
    <scope>NUCLEOTIDE SEQUENCE [LARGE SCALE GENOMIC DNA]</scope>
    <source>
        <strain evidence="15 16">JCM 23209</strain>
    </source>
</reference>
<evidence type="ECO:0000256" key="6">
    <source>
        <dbReference type="ARBA" id="ARBA00023077"/>
    </source>
</evidence>
<keyword evidence="6 11" id="KW-0798">TonB box</keyword>
<dbReference type="Proteomes" id="UP001403385">
    <property type="component" value="Unassembled WGS sequence"/>
</dbReference>
<comment type="caution">
    <text evidence="15">The sequence shown here is derived from an EMBL/GenBank/DDBJ whole genome shotgun (WGS) entry which is preliminary data.</text>
</comment>
<dbReference type="GO" id="GO:0009279">
    <property type="term" value="C:cell outer membrane"/>
    <property type="evidence" value="ECO:0007669"/>
    <property type="project" value="UniProtKB-SubCell"/>
</dbReference>
<evidence type="ECO:0000256" key="8">
    <source>
        <dbReference type="ARBA" id="ARBA00023170"/>
    </source>
</evidence>
<dbReference type="RefSeq" id="WP_346819458.1">
    <property type="nucleotide sequence ID" value="NZ_JBDKWZ010000001.1"/>
</dbReference>
<feature type="signal peptide" evidence="12">
    <location>
        <begin position="1"/>
        <end position="19"/>
    </location>
</feature>
<evidence type="ECO:0000313" key="16">
    <source>
        <dbReference type="Proteomes" id="UP001403385"/>
    </source>
</evidence>
<dbReference type="InterPro" id="IPR037066">
    <property type="entry name" value="Plug_dom_sf"/>
</dbReference>
<dbReference type="GO" id="GO:0044718">
    <property type="term" value="P:siderophore transmembrane transport"/>
    <property type="evidence" value="ECO:0007669"/>
    <property type="project" value="TreeGrafter"/>
</dbReference>
<keyword evidence="3 10" id="KW-1134">Transmembrane beta strand</keyword>
<evidence type="ECO:0000313" key="15">
    <source>
        <dbReference type="EMBL" id="MEN7546676.1"/>
    </source>
</evidence>
<evidence type="ECO:0000256" key="12">
    <source>
        <dbReference type="SAM" id="SignalP"/>
    </source>
</evidence>
<dbReference type="PANTHER" id="PTHR30069:SF29">
    <property type="entry name" value="HEMOGLOBIN AND HEMOGLOBIN-HAPTOGLOBIN-BINDING PROTEIN 1-RELATED"/>
    <property type="match status" value="1"/>
</dbReference>
<feature type="chain" id="PRO_5043779553" evidence="12">
    <location>
        <begin position="20"/>
        <end position="799"/>
    </location>
</feature>
<dbReference type="InterPro" id="IPR036942">
    <property type="entry name" value="Beta-barrel_TonB_sf"/>
</dbReference>
<sequence length="799" mass="90586">MKHSILFFFGVLITTIATAQQRFTLTGIITDTEGEPLIGATVFIHETKKGTATDIHGQFTITDLKPGSYHLHFSYVGYHALTQTAIIKDRNSQLRIQLEESVNELHEIVIESNPLKLSQRENSVLIESVDENFIKKNTGTTLMHSLAQLPGVNYINMGVGVSKPVIRGLSHNRVVVADNGIKQEGQQWGSDHGLEIDQFNVEQMDILKGPASLAYGSDGLGGVIIIKHPNSLPKGKHQAKVQLLAKTNNDTYGLTAQAKGNHKGLSYRLRLTGLDYGDYKVPAQTFEYNRFILPIEHQRLKNTAGNERHLSATVGINRNWGYSHLTVSNFHQNTGIFSGAVGIPRAYQLDHDGDFKNIDLPAQEINHFKVISNSNIMIGKNWLEVDLGYQNNLRQERSYPHAHGRPVDSTNVDALELTLQTFTANARYFVNQHEEFETIFGFQTAYQQNRTGGFEFLIPAYHKYEAGLFSIFKYHASDRWVFNGGLRLDMAHIDAEETTYPFWYRSEYIADVQRNPAVKRDFFNYSAGIGLAFIPDPYWSYKLNLGKTFRIPSPPELTANGIHHGTFRFEKGNADLKAEEGYQLDAGIFYERSQWMISTSLFANYFQNYIYLSPNGRFPREEIDGELYPYPESGQEYAYKQAPAMHWGGEVNVQYKPTSRLKLYASGEYVWIQNTKTQLPLPFTPPYSIKLDAEYHLPIQTAILSGAFLKTNYSIYGSQNRVDQNEPTTKGYELLNASMGLEFGRKGFMELLFQAQNITDRLYLNHLSKYRILNLPEPGRNFVITAIFKLTGSSHQKEG</sequence>
<keyword evidence="16" id="KW-1185">Reference proteome</keyword>
<proteinExistence type="inferred from homology"/>
<dbReference type="InterPro" id="IPR039426">
    <property type="entry name" value="TonB-dep_rcpt-like"/>
</dbReference>
<evidence type="ECO:0000256" key="2">
    <source>
        <dbReference type="ARBA" id="ARBA00022448"/>
    </source>
</evidence>
<feature type="domain" description="TonB-dependent receptor plug" evidence="14">
    <location>
        <begin position="119"/>
        <end position="223"/>
    </location>
</feature>
<evidence type="ECO:0000259" key="13">
    <source>
        <dbReference type="Pfam" id="PF00593"/>
    </source>
</evidence>
<comment type="subcellular location">
    <subcellularLocation>
        <location evidence="1 10">Cell outer membrane</location>
        <topology evidence="1 10">Multi-pass membrane protein</topology>
    </subcellularLocation>
</comment>
<dbReference type="AlphaFoldDB" id="A0AAW9S0G8"/>
<dbReference type="Pfam" id="PF13715">
    <property type="entry name" value="CarbopepD_reg_2"/>
    <property type="match status" value="1"/>
</dbReference>
<evidence type="ECO:0000259" key="14">
    <source>
        <dbReference type="Pfam" id="PF07715"/>
    </source>
</evidence>
<dbReference type="Gene3D" id="2.40.170.20">
    <property type="entry name" value="TonB-dependent receptor, beta-barrel domain"/>
    <property type="match status" value="1"/>
</dbReference>
<evidence type="ECO:0000256" key="1">
    <source>
        <dbReference type="ARBA" id="ARBA00004571"/>
    </source>
</evidence>
<evidence type="ECO:0000256" key="7">
    <source>
        <dbReference type="ARBA" id="ARBA00023136"/>
    </source>
</evidence>
<dbReference type="EMBL" id="JBDKWZ010000001">
    <property type="protein sequence ID" value="MEN7546676.1"/>
    <property type="molecule type" value="Genomic_DNA"/>
</dbReference>
<comment type="similarity">
    <text evidence="10 11">Belongs to the TonB-dependent receptor family.</text>
</comment>
<evidence type="ECO:0000256" key="4">
    <source>
        <dbReference type="ARBA" id="ARBA00022692"/>
    </source>
</evidence>
<dbReference type="PROSITE" id="PS52016">
    <property type="entry name" value="TONB_DEPENDENT_REC_3"/>
    <property type="match status" value="1"/>
</dbReference>